<feature type="domain" description="C2H2-type" evidence="2">
    <location>
        <begin position="101"/>
        <end position="122"/>
    </location>
</feature>
<organism evidence="3 4">
    <name type="scientific">Blattamonas nauphoetae</name>
    <dbReference type="NCBI Taxonomy" id="2049346"/>
    <lineage>
        <taxon>Eukaryota</taxon>
        <taxon>Metamonada</taxon>
        <taxon>Preaxostyla</taxon>
        <taxon>Oxymonadida</taxon>
        <taxon>Blattamonas</taxon>
    </lineage>
</organism>
<name>A0ABQ9YJ36_9EUKA</name>
<feature type="compositionally biased region" description="Polar residues" evidence="1">
    <location>
        <begin position="43"/>
        <end position="86"/>
    </location>
</feature>
<feature type="region of interest" description="Disordered" evidence="1">
    <location>
        <begin position="123"/>
        <end position="161"/>
    </location>
</feature>
<feature type="domain" description="C2H2-type" evidence="2">
    <location>
        <begin position="560"/>
        <end position="582"/>
    </location>
</feature>
<feature type="domain" description="C2H2-type" evidence="2">
    <location>
        <begin position="416"/>
        <end position="439"/>
    </location>
</feature>
<feature type="region of interest" description="Disordered" evidence="1">
    <location>
        <begin position="1"/>
        <end position="94"/>
    </location>
</feature>
<dbReference type="EMBL" id="JARBJD010000005">
    <property type="protein sequence ID" value="KAK2963748.1"/>
    <property type="molecule type" value="Genomic_DNA"/>
</dbReference>
<evidence type="ECO:0000259" key="2">
    <source>
        <dbReference type="SMART" id="SM00355"/>
    </source>
</evidence>
<dbReference type="Proteomes" id="UP001281761">
    <property type="component" value="Unassembled WGS sequence"/>
</dbReference>
<evidence type="ECO:0000313" key="4">
    <source>
        <dbReference type="Proteomes" id="UP001281761"/>
    </source>
</evidence>
<proteinExistence type="predicted"/>
<feature type="domain" description="C2H2-type" evidence="2">
    <location>
        <begin position="486"/>
        <end position="508"/>
    </location>
</feature>
<feature type="domain" description="C2H2-type" evidence="2">
    <location>
        <begin position="454"/>
        <end position="475"/>
    </location>
</feature>
<feature type="domain" description="C2H2-type" evidence="2">
    <location>
        <begin position="291"/>
        <end position="312"/>
    </location>
</feature>
<gene>
    <name evidence="3" type="ORF">BLNAU_1315</name>
</gene>
<feature type="compositionally biased region" description="Basic and acidic residues" evidence="1">
    <location>
        <begin position="123"/>
        <end position="148"/>
    </location>
</feature>
<protein>
    <recommendedName>
        <fullName evidence="2">C2H2-type domain-containing protein</fullName>
    </recommendedName>
</protein>
<dbReference type="InterPro" id="IPR013087">
    <property type="entry name" value="Znf_C2H2_type"/>
</dbReference>
<reference evidence="3 4" key="1">
    <citation type="journal article" date="2022" name="bioRxiv">
        <title>Genomics of Preaxostyla Flagellates Illuminates Evolutionary Transitions and the Path Towards Mitochondrial Loss.</title>
        <authorList>
            <person name="Novak L.V.F."/>
            <person name="Treitli S.C."/>
            <person name="Pyrih J."/>
            <person name="Halakuc P."/>
            <person name="Pipaliya S.V."/>
            <person name="Vacek V."/>
            <person name="Brzon O."/>
            <person name="Soukal P."/>
            <person name="Eme L."/>
            <person name="Dacks J.B."/>
            <person name="Karnkowska A."/>
            <person name="Elias M."/>
            <person name="Hampl V."/>
        </authorList>
    </citation>
    <scope>NUCLEOTIDE SEQUENCE [LARGE SCALE GENOMIC DNA]</scope>
    <source>
        <strain evidence="3">NAU3</strain>
        <tissue evidence="3">Gut</tissue>
    </source>
</reference>
<dbReference type="SMART" id="SM00355">
    <property type="entry name" value="ZnF_C2H2"/>
    <property type="match status" value="8"/>
</dbReference>
<accession>A0ABQ9YJ36</accession>
<sequence length="618" mass="69986">MTHISNLQNSEGGSSEAAPSSSPPTLPVSSMPSQPPHPDYTKRSTFGGNHTPQSITPTSNVSSSYDSLTRGSLKAQQQENTIQRNSGRFDDKKSSQREWSITCKYCKTSIGDNLQDHIRDHHGDELRREEEEKQKQKSNSEMKLDKHVSNTHLTSSPLPEPIPTLLTFEDLPENFKQQLAAIVEKLNPKCDFCNKSVSTSKSASHFLFDCSPANITFPSNCPICHKKKCETITEFNEHIQDTHKNELHTALCVHNEIVTCPLCSSKLHRKEFTSHVQENHSSSANTDEAYFVCPLCFELCQQTSLVEHVANHSEEEMEAENKEFIDWQQVQRTTFRKRLQIDNHISNSHLTSRPLPEPTSTPITFENLQEKDKKQLAAIRQKLNPKCDFCTESVPTPKTASHLLFDCSLSHITFPCNCLFCQEPCRTITEFNEHIQNKHNTKMEQAIDIKKQFVKCPQCHISIKKPDFVAHVQTHEFSEAASGHPFFCPLCFELCQDSSISKHFREAHPEHVTKPEDVEPCLPDNPPKQGSCFCGAQLTEASFATHMHESHGTPFPHTHTFCSMCVSFVPKDNFKHHLSTVHQQDFQEVLGECPFCRAQIKLGDMKQHVKDCNIEGGT</sequence>
<evidence type="ECO:0000256" key="1">
    <source>
        <dbReference type="SAM" id="MobiDB-lite"/>
    </source>
</evidence>
<feature type="compositionally biased region" description="Low complexity" evidence="1">
    <location>
        <begin position="10"/>
        <end position="20"/>
    </location>
</feature>
<feature type="domain" description="C2H2-type" evidence="2">
    <location>
        <begin position="219"/>
        <end position="243"/>
    </location>
</feature>
<keyword evidence="4" id="KW-1185">Reference proteome</keyword>
<evidence type="ECO:0000313" key="3">
    <source>
        <dbReference type="EMBL" id="KAK2963748.1"/>
    </source>
</evidence>
<feature type="domain" description="C2H2-type" evidence="2">
    <location>
        <begin position="258"/>
        <end position="280"/>
    </location>
</feature>
<comment type="caution">
    <text evidence="3">The sequence shown here is derived from an EMBL/GenBank/DDBJ whole genome shotgun (WGS) entry which is preliminary data.</text>
</comment>